<comment type="caution">
    <text evidence="2">The sequence shown here is derived from an EMBL/GenBank/DDBJ whole genome shotgun (WGS) entry which is preliminary data.</text>
</comment>
<gene>
    <name evidence="2" type="ORF">E6Q54_13160</name>
</gene>
<feature type="compositionally biased region" description="Basic and acidic residues" evidence="1">
    <location>
        <begin position="32"/>
        <end position="42"/>
    </location>
</feature>
<evidence type="ECO:0000313" key="2">
    <source>
        <dbReference type="EMBL" id="TXI55066.1"/>
    </source>
</evidence>
<organism evidence="2 3">
    <name type="scientific">Mycolicibacter arupensis</name>
    <dbReference type="NCBI Taxonomy" id="342002"/>
    <lineage>
        <taxon>Bacteria</taxon>
        <taxon>Bacillati</taxon>
        <taxon>Actinomycetota</taxon>
        <taxon>Actinomycetes</taxon>
        <taxon>Mycobacteriales</taxon>
        <taxon>Mycobacteriaceae</taxon>
        <taxon>Mycolicibacter</taxon>
    </lineage>
</organism>
<proteinExistence type="predicted"/>
<dbReference type="RefSeq" id="WP_276761168.1">
    <property type="nucleotide sequence ID" value="NZ_SSGD01000073.1"/>
</dbReference>
<reference evidence="2 3" key="1">
    <citation type="submission" date="2018-09" db="EMBL/GenBank/DDBJ databases">
        <title>Metagenome Assembled Genomes from an Advanced Water Purification Facility.</title>
        <authorList>
            <person name="Stamps B.W."/>
            <person name="Spear J.R."/>
        </authorList>
    </citation>
    <scope>NUCLEOTIDE SEQUENCE [LARGE SCALE GENOMIC DNA]</scope>
    <source>
        <strain evidence="2">Bin_29_2</strain>
    </source>
</reference>
<evidence type="ECO:0000313" key="3">
    <source>
        <dbReference type="Proteomes" id="UP000321797"/>
    </source>
</evidence>
<accession>A0A5C7Y0J0</accession>
<dbReference type="EMBL" id="SSGD01000073">
    <property type="protein sequence ID" value="TXI55066.1"/>
    <property type="molecule type" value="Genomic_DNA"/>
</dbReference>
<evidence type="ECO:0000256" key="1">
    <source>
        <dbReference type="SAM" id="MobiDB-lite"/>
    </source>
</evidence>
<dbReference type="AlphaFoldDB" id="A0A5C7Y0J0"/>
<feature type="region of interest" description="Disordered" evidence="1">
    <location>
        <begin position="29"/>
        <end position="56"/>
    </location>
</feature>
<dbReference type="Proteomes" id="UP000321797">
    <property type="component" value="Unassembled WGS sequence"/>
</dbReference>
<name>A0A5C7Y0J0_9MYCO</name>
<protein>
    <submittedName>
        <fullName evidence="2">Uncharacterized protein</fullName>
    </submittedName>
</protein>
<sequence length="75" mass="8435">MSTTKRTPAKTVSIGRVLSTIRGIVNGTPSRTEVEAAGRADISDELNEPAPRRHQSFLDRAYEQRFQSGWGRRTY</sequence>